<proteinExistence type="predicted"/>
<evidence type="ECO:0000313" key="3">
    <source>
        <dbReference type="Proteomes" id="UP000799537"/>
    </source>
</evidence>
<organism evidence="2 3">
    <name type="scientific">Zasmidium cellare ATCC 36951</name>
    <dbReference type="NCBI Taxonomy" id="1080233"/>
    <lineage>
        <taxon>Eukaryota</taxon>
        <taxon>Fungi</taxon>
        <taxon>Dikarya</taxon>
        <taxon>Ascomycota</taxon>
        <taxon>Pezizomycotina</taxon>
        <taxon>Dothideomycetes</taxon>
        <taxon>Dothideomycetidae</taxon>
        <taxon>Mycosphaerellales</taxon>
        <taxon>Mycosphaerellaceae</taxon>
        <taxon>Zasmidium</taxon>
    </lineage>
</organism>
<dbReference type="EMBL" id="ML993595">
    <property type="protein sequence ID" value="KAF2166803.1"/>
    <property type="molecule type" value="Genomic_DNA"/>
</dbReference>
<feature type="chain" id="PRO_5025613125" evidence="1">
    <location>
        <begin position="17"/>
        <end position="140"/>
    </location>
</feature>
<evidence type="ECO:0000313" key="2">
    <source>
        <dbReference type="EMBL" id="KAF2166803.1"/>
    </source>
</evidence>
<dbReference type="GeneID" id="54559796"/>
<dbReference type="RefSeq" id="XP_033667692.1">
    <property type="nucleotide sequence ID" value="XM_033806524.1"/>
</dbReference>
<sequence length="140" mass="15368">MKFTTILASLILGVSSLPTSPVDTAANDARLAVLDRAKELGDNFQAAMADVLTNEEIASYKADVTRVAEDAVGNLANTTYLDGLAQEWHDNLSPVVKEKMAHLRDKSQRRDTMKCDWRHFAETMCGQVPKCSINENLCGP</sequence>
<keyword evidence="3" id="KW-1185">Reference proteome</keyword>
<name>A0A6A6CJL9_ZASCE</name>
<dbReference type="AlphaFoldDB" id="A0A6A6CJL9"/>
<keyword evidence="1" id="KW-0732">Signal</keyword>
<protein>
    <submittedName>
        <fullName evidence="2">Uncharacterized protein</fullName>
    </submittedName>
</protein>
<feature type="signal peptide" evidence="1">
    <location>
        <begin position="1"/>
        <end position="16"/>
    </location>
</feature>
<accession>A0A6A6CJL9</accession>
<evidence type="ECO:0000256" key="1">
    <source>
        <dbReference type="SAM" id="SignalP"/>
    </source>
</evidence>
<dbReference type="Proteomes" id="UP000799537">
    <property type="component" value="Unassembled WGS sequence"/>
</dbReference>
<reference evidence="2" key="1">
    <citation type="journal article" date="2020" name="Stud. Mycol.">
        <title>101 Dothideomycetes genomes: a test case for predicting lifestyles and emergence of pathogens.</title>
        <authorList>
            <person name="Haridas S."/>
            <person name="Albert R."/>
            <person name="Binder M."/>
            <person name="Bloem J."/>
            <person name="Labutti K."/>
            <person name="Salamov A."/>
            <person name="Andreopoulos B."/>
            <person name="Baker S."/>
            <person name="Barry K."/>
            <person name="Bills G."/>
            <person name="Bluhm B."/>
            <person name="Cannon C."/>
            <person name="Castanera R."/>
            <person name="Culley D."/>
            <person name="Daum C."/>
            <person name="Ezra D."/>
            <person name="Gonzalez J."/>
            <person name="Henrissat B."/>
            <person name="Kuo A."/>
            <person name="Liang C."/>
            <person name="Lipzen A."/>
            <person name="Lutzoni F."/>
            <person name="Magnuson J."/>
            <person name="Mondo S."/>
            <person name="Nolan M."/>
            <person name="Ohm R."/>
            <person name="Pangilinan J."/>
            <person name="Park H.-J."/>
            <person name="Ramirez L."/>
            <person name="Alfaro M."/>
            <person name="Sun H."/>
            <person name="Tritt A."/>
            <person name="Yoshinaga Y."/>
            <person name="Zwiers L.-H."/>
            <person name="Turgeon B."/>
            <person name="Goodwin S."/>
            <person name="Spatafora J."/>
            <person name="Crous P."/>
            <person name="Grigoriev I."/>
        </authorList>
    </citation>
    <scope>NUCLEOTIDE SEQUENCE</scope>
    <source>
        <strain evidence="2">ATCC 36951</strain>
    </source>
</reference>
<gene>
    <name evidence="2" type="ORF">M409DRAFT_22857</name>
</gene>